<evidence type="ECO:0000313" key="2">
    <source>
        <dbReference type="EMBL" id="WUQ82482.1"/>
    </source>
</evidence>
<dbReference type="NCBIfam" id="NF042914">
    <property type="entry name" value="SAV915_dom"/>
    <property type="match status" value="1"/>
</dbReference>
<reference evidence="2" key="1">
    <citation type="submission" date="2022-10" db="EMBL/GenBank/DDBJ databases">
        <title>The complete genomes of actinobacterial strains from the NBC collection.</title>
        <authorList>
            <person name="Joergensen T.S."/>
            <person name="Alvarez Arevalo M."/>
            <person name="Sterndorff E.B."/>
            <person name="Faurdal D."/>
            <person name="Vuksanovic O."/>
            <person name="Mourched A.-S."/>
            <person name="Charusanti P."/>
            <person name="Shaw S."/>
            <person name="Blin K."/>
            <person name="Weber T."/>
        </authorList>
    </citation>
    <scope>NUCLEOTIDE SEQUENCE</scope>
    <source>
        <strain evidence="2">NBC_00222</strain>
    </source>
</reference>
<dbReference type="Proteomes" id="UP001432222">
    <property type="component" value="Chromosome"/>
</dbReference>
<dbReference type="InterPro" id="IPR049975">
    <property type="entry name" value="SAV_915-like_dom"/>
</dbReference>
<sequence length="136" mass="14067">MARVVVWHVPVTVTGRTTSLRLFRLRDGRRCAVGFSSAGALAELLGPEQAAVELGEPALRALTAPLGVDELVLDPRLVAAPVVAPAVAPPVDLATDRVTAPTTDRVTGPGDPSADGAARPVAGHPTTRSGARLQRR</sequence>
<feature type="region of interest" description="Disordered" evidence="1">
    <location>
        <begin position="90"/>
        <end position="136"/>
    </location>
</feature>
<dbReference type="RefSeq" id="WP_328953541.1">
    <property type="nucleotide sequence ID" value="NZ_CP108110.1"/>
</dbReference>
<protein>
    <submittedName>
        <fullName evidence="2">Uncharacterized protein</fullName>
    </submittedName>
</protein>
<proteinExistence type="predicted"/>
<evidence type="ECO:0000313" key="3">
    <source>
        <dbReference type="Proteomes" id="UP001432222"/>
    </source>
</evidence>
<accession>A0ABZ1TU41</accession>
<organism evidence="2 3">
    <name type="scientific">Kitasatospora purpeofusca</name>
    <dbReference type="NCBI Taxonomy" id="67352"/>
    <lineage>
        <taxon>Bacteria</taxon>
        <taxon>Bacillati</taxon>
        <taxon>Actinomycetota</taxon>
        <taxon>Actinomycetes</taxon>
        <taxon>Kitasatosporales</taxon>
        <taxon>Streptomycetaceae</taxon>
        <taxon>Kitasatospora</taxon>
    </lineage>
</organism>
<gene>
    <name evidence="2" type="ORF">OHA16_05535</name>
</gene>
<name>A0ABZ1TU41_9ACTN</name>
<keyword evidence="3" id="KW-1185">Reference proteome</keyword>
<evidence type="ECO:0000256" key="1">
    <source>
        <dbReference type="SAM" id="MobiDB-lite"/>
    </source>
</evidence>
<dbReference type="EMBL" id="CP108110">
    <property type="protein sequence ID" value="WUQ82482.1"/>
    <property type="molecule type" value="Genomic_DNA"/>
</dbReference>